<evidence type="ECO:0000313" key="3">
    <source>
        <dbReference type="Proteomes" id="UP000191672"/>
    </source>
</evidence>
<protein>
    <submittedName>
        <fullName evidence="2">Uncharacterized protein</fullName>
    </submittedName>
</protein>
<organism evidence="2 3">
    <name type="scientific">Penicillium antarcticum</name>
    <dbReference type="NCBI Taxonomy" id="416450"/>
    <lineage>
        <taxon>Eukaryota</taxon>
        <taxon>Fungi</taxon>
        <taxon>Dikarya</taxon>
        <taxon>Ascomycota</taxon>
        <taxon>Pezizomycotina</taxon>
        <taxon>Eurotiomycetes</taxon>
        <taxon>Eurotiomycetidae</taxon>
        <taxon>Eurotiales</taxon>
        <taxon>Aspergillaceae</taxon>
        <taxon>Penicillium</taxon>
    </lineage>
</organism>
<proteinExistence type="predicted"/>
<dbReference type="EMBL" id="MDYN01000203">
    <property type="protein sequence ID" value="OQD73533.1"/>
    <property type="molecule type" value="Genomic_DNA"/>
</dbReference>
<accession>A0A1V6P9N4</accession>
<comment type="caution">
    <text evidence="2">The sequence shown here is derived from an EMBL/GenBank/DDBJ whole genome shotgun (WGS) entry which is preliminary data.</text>
</comment>
<feature type="compositionally biased region" description="Basic and acidic residues" evidence="1">
    <location>
        <begin position="16"/>
        <end position="25"/>
    </location>
</feature>
<evidence type="ECO:0000256" key="1">
    <source>
        <dbReference type="SAM" id="MobiDB-lite"/>
    </source>
</evidence>
<name>A0A1V6P9N4_9EURO</name>
<sequence>MTTGIDKLQLLLTKDTRHSAEEHSDRRVKRERSSKTTLPRLCNNHDAISPRYSAPAYIKYAQSVSSKISDSIQQNQHRFNYDHKVRNKRTEPAHHTDFFAKQSHTHNDSTGIMEKSSKTDCHLDLDPETSWTVPLYVPTPPPVLAAAGHDDVRQLVHDRIVSHDVEDLHFRLIVRPKSQEAPGSMGTEKTFSSYFRPVVPISPLDPYFFVQNIAGNY</sequence>
<gene>
    <name evidence="2" type="ORF">PENANT_c203G10317</name>
</gene>
<keyword evidence="3" id="KW-1185">Reference proteome</keyword>
<reference evidence="3" key="1">
    <citation type="journal article" date="2017" name="Nat. Microbiol.">
        <title>Global analysis of biosynthetic gene clusters reveals vast potential of secondary metabolite production in Penicillium species.</title>
        <authorList>
            <person name="Nielsen J.C."/>
            <person name="Grijseels S."/>
            <person name="Prigent S."/>
            <person name="Ji B."/>
            <person name="Dainat J."/>
            <person name="Nielsen K.F."/>
            <person name="Frisvad J.C."/>
            <person name="Workman M."/>
            <person name="Nielsen J."/>
        </authorList>
    </citation>
    <scope>NUCLEOTIDE SEQUENCE [LARGE SCALE GENOMIC DNA]</scope>
    <source>
        <strain evidence="3">IBT 31811</strain>
    </source>
</reference>
<dbReference type="AlphaFoldDB" id="A0A1V6P9N4"/>
<evidence type="ECO:0000313" key="2">
    <source>
        <dbReference type="EMBL" id="OQD73533.1"/>
    </source>
</evidence>
<dbReference type="Proteomes" id="UP000191672">
    <property type="component" value="Unassembled WGS sequence"/>
</dbReference>
<feature type="region of interest" description="Disordered" evidence="1">
    <location>
        <begin position="16"/>
        <end position="37"/>
    </location>
</feature>